<reference evidence="9" key="1">
    <citation type="submission" date="2022-04" db="EMBL/GenBank/DDBJ databases">
        <title>Carnegiea gigantea Genome sequencing and assembly v2.</title>
        <authorList>
            <person name="Copetti D."/>
            <person name="Sanderson M.J."/>
            <person name="Burquez A."/>
            <person name="Wojciechowski M.F."/>
        </authorList>
    </citation>
    <scope>NUCLEOTIDE SEQUENCE</scope>
    <source>
        <strain evidence="9">SGP5-SGP5p</strain>
        <tissue evidence="9">Aerial part</tissue>
    </source>
</reference>
<dbReference type="Pfam" id="PF00939">
    <property type="entry name" value="Na_sulph_symp"/>
    <property type="match status" value="1"/>
</dbReference>
<evidence type="ECO:0000256" key="8">
    <source>
        <dbReference type="SAM" id="Phobius"/>
    </source>
</evidence>
<dbReference type="OrthoDB" id="1695362at2759"/>
<evidence type="ECO:0000256" key="4">
    <source>
        <dbReference type="ARBA" id="ARBA00022780"/>
    </source>
</evidence>
<evidence type="ECO:0000256" key="6">
    <source>
        <dbReference type="ARBA" id="ARBA00023136"/>
    </source>
</evidence>
<comment type="subcellular location">
    <subcellularLocation>
        <location evidence="1">Plastid</location>
        <location evidence="1">Chloroplast inner membrane</location>
        <topology evidence="1">Multi-pass membrane protein</topology>
    </subcellularLocation>
</comment>
<feature type="transmembrane region" description="Helical" evidence="8">
    <location>
        <begin position="193"/>
        <end position="209"/>
    </location>
</feature>
<evidence type="ECO:0000256" key="5">
    <source>
        <dbReference type="ARBA" id="ARBA00022989"/>
    </source>
</evidence>
<proteinExistence type="inferred from homology"/>
<comment type="similarity">
    <text evidence="2">Belongs to the SLC13A/DASS transporter (TC 2.A.47) family. DIT1 subfamily.</text>
</comment>
<evidence type="ECO:0000313" key="9">
    <source>
        <dbReference type="EMBL" id="KAJ8449484.1"/>
    </source>
</evidence>
<dbReference type="PANTHER" id="PTHR42826">
    <property type="entry name" value="DICARBOXYLATE TRANSPORTER 2.1, CHLOROPLASTIC"/>
    <property type="match status" value="1"/>
</dbReference>
<feature type="region of interest" description="Disordered" evidence="7">
    <location>
        <begin position="77"/>
        <end position="97"/>
    </location>
</feature>
<evidence type="ECO:0000256" key="3">
    <source>
        <dbReference type="ARBA" id="ARBA00022692"/>
    </source>
</evidence>
<feature type="transmembrane region" description="Helical" evidence="8">
    <location>
        <begin position="117"/>
        <end position="134"/>
    </location>
</feature>
<evidence type="ECO:0008006" key="11">
    <source>
        <dbReference type="Google" id="ProtNLM"/>
    </source>
</evidence>
<accession>A0A9Q1KV61</accession>
<keyword evidence="5 8" id="KW-1133">Transmembrane helix</keyword>
<dbReference type="EMBL" id="JAKOGI010000021">
    <property type="protein sequence ID" value="KAJ8449484.1"/>
    <property type="molecule type" value="Genomic_DNA"/>
</dbReference>
<keyword evidence="3 8" id="KW-0812">Transmembrane</keyword>
<name>A0A9Q1KV61_9CARY</name>
<feature type="transmembrane region" description="Helical" evidence="8">
    <location>
        <begin position="230"/>
        <end position="248"/>
    </location>
</feature>
<organism evidence="9 10">
    <name type="scientific">Carnegiea gigantea</name>
    <dbReference type="NCBI Taxonomy" id="171969"/>
    <lineage>
        <taxon>Eukaryota</taxon>
        <taxon>Viridiplantae</taxon>
        <taxon>Streptophyta</taxon>
        <taxon>Embryophyta</taxon>
        <taxon>Tracheophyta</taxon>
        <taxon>Spermatophyta</taxon>
        <taxon>Magnoliopsida</taxon>
        <taxon>eudicotyledons</taxon>
        <taxon>Gunneridae</taxon>
        <taxon>Pentapetalae</taxon>
        <taxon>Caryophyllales</taxon>
        <taxon>Cactineae</taxon>
        <taxon>Cactaceae</taxon>
        <taxon>Cactoideae</taxon>
        <taxon>Echinocereeae</taxon>
        <taxon>Carnegiea</taxon>
    </lineage>
</organism>
<feature type="transmembrane region" description="Helical" evidence="8">
    <location>
        <begin position="327"/>
        <end position="350"/>
    </location>
</feature>
<keyword evidence="4" id="KW-1001">Plastid inner membrane</keyword>
<dbReference type="GO" id="GO:0009706">
    <property type="term" value="C:chloroplast inner membrane"/>
    <property type="evidence" value="ECO:0007669"/>
    <property type="project" value="UniProtKB-SubCell"/>
</dbReference>
<feature type="transmembrane region" description="Helical" evidence="8">
    <location>
        <begin position="285"/>
        <end position="307"/>
    </location>
</feature>
<evidence type="ECO:0000313" key="10">
    <source>
        <dbReference type="Proteomes" id="UP001153076"/>
    </source>
</evidence>
<feature type="transmembrane region" description="Helical" evidence="8">
    <location>
        <begin position="254"/>
        <end position="273"/>
    </location>
</feature>
<keyword evidence="6 8" id="KW-0472">Membrane</keyword>
<sequence length="392" mass="41458">MEEEGFGEERGYPLLRSQSSSAATMASTALTFSFHSTPFLSKSLPSIKSQLSISHFIPRSTAPICRLSPISSLNPAPTPTQFLSPKPPPPSTTTTSSKFKLSATAEAQQEPYQGATLKPLVATILTAVALWFLPSPAGISRTAWQLLAIFLATIVGIITQPLPFGAVALAALGATILTKTLPFSAAFSAFSDPIPWLIALAFFFARGFIKTGLGNRVAYHFVRLFGRTSLGLCYSLVLSEALLAPAIPSVSARAGGVMLPVIKALCAACGSNAGDGTEKKLGSWLVLTCFHTSVCSSAMFLTATAANPLTAKLVSSTINRSIGWVEWATAAIVPGLVAMMVIPAVLYVIYSPEVKSSPDAPRLAAERLEKMGPLSRDEIIMLFSLLLTVCFV</sequence>
<feature type="transmembrane region" description="Helical" evidence="8">
    <location>
        <begin position="146"/>
        <end position="173"/>
    </location>
</feature>
<evidence type="ECO:0000256" key="7">
    <source>
        <dbReference type="SAM" id="MobiDB-lite"/>
    </source>
</evidence>
<keyword evidence="4" id="KW-0934">Plastid</keyword>
<dbReference type="Proteomes" id="UP001153076">
    <property type="component" value="Unassembled WGS sequence"/>
</dbReference>
<dbReference type="InterPro" id="IPR030676">
    <property type="entry name" value="CitT-rel"/>
</dbReference>
<gene>
    <name evidence="9" type="ORF">Cgig2_002281</name>
</gene>
<evidence type="ECO:0000256" key="2">
    <source>
        <dbReference type="ARBA" id="ARBA00007349"/>
    </source>
</evidence>
<protein>
    <recommendedName>
        <fullName evidence="11">Sodium/sulfate symporter</fullName>
    </recommendedName>
</protein>
<comment type="caution">
    <text evidence="9">The sequence shown here is derived from an EMBL/GenBank/DDBJ whole genome shotgun (WGS) entry which is preliminary data.</text>
</comment>
<dbReference type="AlphaFoldDB" id="A0A9Q1KV61"/>
<keyword evidence="10" id="KW-1185">Reference proteome</keyword>
<dbReference type="GO" id="GO:0015140">
    <property type="term" value="F:malate transmembrane transporter activity"/>
    <property type="evidence" value="ECO:0007669"/>
    <property type="project" value="UniProtKB-ARBA"/>
</dbReference>
<evidence type="ECO:0000256" key="1">
    <source>
        <dbReference type="ARBA" id="ARBA00004478"/>
    </source>
</evidence>
<dbReference type="InterPro" id="IPR001898">
    <property type="entry name" value="SLC13A/DASS"/>
</dbReference>
<dbReference type="NCBIfam" id="TIGR00785">
    <property type="entry name" value="dass"/>
    <property type="match status" value="1"/>
</dbReference>